<sequence length="331" mass="38551">MKEKSKHADLPKITVIVPIYNVEPYLERCVNSILNQSYQNLEIILVDDGSPDNCGAICDEFAKKDDRIVVIHQKNKGLSGARNTGLENATGDYIGFVDSDDWIDKEMYGEMMDAMLQNDVNLVECDFIFRTEYGEKEPEEGTLEHQTKLQALQRILRRRQFSVCKRLYEKSLLDGLKFPEGKISEDVYFTSYVFKRVDKIVYLSNHFYNYYRASESITRGPYNPKNLKQSIEAAFFLRENIGSVQQDPELQRLANTFLMDILLYNYKLLHHNHDQDDNFELRIWVRKLFKDINGSLPIQHSMAKLLPVRLYYGLIRTYTGLKNVLSSKNQA</sequence>
<evidence type="ECO:0000313" key="4">
    <source>
        <dbReference type="EMBL" id="THV58110.1"/>
    </source>
</evidence>
<dbReference type="Proteomes" id="UP000310406">
    <property type="component" value="Unassembled WGS sequence"/>
</dbReference>
<feature type="domain" description="Glycosyltransferase 2-like" evidence="3">
    <location>
        <begin position="14"/>
        <end position="140"/>
    </location>
</feature>
<evidence type="ECO:0000259" key="3">
    <source>
        <dbReference type="Pfam" id="PF00535"/>
    </source>
</evidence>
<protein>
    <submittedName>
        <fullName evidence="4">Glycosyltransferase</fullName>
    </submittedName>
</protein>
<reference evidence="4 5" key="1">
    <citation type="submission" date="2019-03" db="EMBL/GenBank/DDBJ databases">
        <title>Muricauda SCR12 sp.nov, a marine bacterium isolated from Pacific Ocean:the Okinawa trough.</title>
        <authorList>
            <person name="Liu L."/>
        </authorList>
    </citation>
    <scope>NUCLEOTIDE SEQUENCE [LARGE SCALE GENOMIC DNA]</scope>
    <source>
        <strain evidence="4 5">SCR12</strain>
    </source>
</reference>
<keyword evidence="1" id="KW-0328">Glycosyltransferase</keyword>
<dbReference type="Gene3D" id="3.90.550.10">
    <property type="entry name" value="Spore Coat Polysaccharide Biosynthesis Protein SpsA, Chain A"/>
    <property type="match status" value="1"/>
</dbReference>
<evidence type="ECO:0000256" key="1">
    <source>
        <dbReference type="ARBA" id="ARBA00022676"/>
    </source>
</evidence>
<dbReference type="InterPro" id="IPR029044">
    <property type="entry name" value="Nucleotide-diphossugar_trans"/>
</dbReference>
<dbReference type="AlphaFoldDB" id="A0A4S8RJE5"/>
<keyword evidence="5" id="KW-1185">Reference proteome</keyword>
<keyword evidence="2 4" id="KW-0808">Transferase</keyword>
<dbReference type="EMBL" id="SNTZ01000009">
    <property type="protein sequence ID" value="THV58110.1"/>
    <property type="molecule type" value="Genomic_DNA"/>
</dbReference>
<comment type="caution">
    <text evidence="4">The sequence shown here is derived from an EMBL/GenBank/DDBJ whole genome shotgun (WGS) entry which is preliminary data.</text>
</comment>
<evidence type="ECO:0000256" key="2">
    <source>
        <dbReference type="ARBA" id="ARBA00022679"/>
    </source>
</evidence>
<dbReference type="OrthoDB" id="9815829at2"/>
<evidence type="ECO:0000313" key="5">
    <source>
        <dbReference type="Proteomes" id="UP000310406"/>
    </source>
</evidence>
<accession>A0A4S8RJE5</accession>
<dbReference type="RefSeq" id="WP_136567112.1">
    <property type="nucleotide sequence ID" value="NZ_SNTZ01000009.1"/>
</dbReference>
<organism evidence="4 5">
    <name type="scientific">Flagellimonas alvinocaridis</name>
    <dbReference type="NCBI Taxonomy" id="2530200"/>
    <lineage>
        <taxon>Bacteria</taxon>
        <taxon>Pseudomonadati</taxon>
        <taxon>Bacteroidota</taxon>
        <taxon>Flavobacteriia</taxon>
        <taxon>Flavobacteriales</taxon>
        <taxon>Flavobacteriaceae</taxon>
        <taxon>Flagellimonas</taxon>
    </lineage>
</organism>
<dbReference type="InterPro" id="IPR001173">
    <property type="entry name" value="Glyco_trans_2-like"/>
</dbReference>
<dbReference type="SUPFAM" id="SSF53448">
    <property type="entry name" value="Nucleotide-diphospho-sugar transferases"/>
    <property type="match status" value="1"/>
</dbReference>
<name>A0A4S8RJE5_9FLAO</name>
<proteinExistence type="predicted"/>
<dbReference type="PANTHER" id="PTHR22916:SF51">
    <property type="entry name" value="GLYCOSYLTRANSFERASE EPSH-RELATED"/>
    <property type="match status" value="1"/>
</dbReference>
<dbReference type="PANTHER" id="PTHR22916">
    <property type="entry name" value="GLYCOSYLTRANSFERASE"/>
    <property type="match status" value="1"/>
</dbReference>
<gene>
    <name evidence="4" type="ORF">EZV76_13570</name>
</gene>
<dbReference type="GO" id="GO:0016758">
    <property type="term" value="F:hexosyltransferase activity"/>
    <property type="evidence" value="ECO:0007669"/>
    <property type="project" value="UniProtKB-ARBA"/>
</dbReference>
<dbReference type="Pfam" id="PF00535">
    <property type="entry name" value="Glycos_transf_2"/>
    <property type="match status" value="1"/>
</dbReference>
<dbReference type="CDD" id="cd00761">
    <property type="entry name" value="Glyco_tranf_GTA_type"/>
    <property type="match status" value="1"/>
</dbReference>